<evidence type="ECO:0000256" key="2">
    <source>
        <dbReference type="SAM" id="MobiDB-lite"/>
    </source>
</evidence>
<dbReference type="GeneID" id="136995288"/>
<feature type="region of interest" description="Disordered" evidence="2">
    <location>
        <begin position="900"/>
        <end position="951"/>
    </location>
</feature>
<dbReference type="PANTHER" id="PTHR24176:SF14">
    <property type="entry name" value="ANKYRIN REPEAT DOMAIN-CONTAINING PROTEIN 31"/>
    <property type="match status" value="1"/>
</dbReference>
<protein>
    <submittedName>
        <fullName evidence="5">Ankyrin repeat domain-containing protein 31</fullName>
    </submittedName>
</protein>
<evidence type="ECO:0000256" key="1">
    <source>
        <dbReference type="PROSITE-ProRule" id="PRU00023"/>
    </source>
</evidence>
<evidence type="ECO:0000313" key="5">
    <source>
        <dbReference type="RefSeq" id="XP_067171573.1"/>
    </source>
</evidence>
<dbReference type="Pfam" id="PF12796">
    <property type="entry name" value="Ank_2"/>
    <property type="match status" value="2"/>
</dbReference>
<dbReference type="PROSITE" id="PS50088">
    <property type="entry name" value="ANK_REPEAT"/>
    <property type="match status" value="6"/>
</dbReference>
<dbReference type="PROSITE" id="PS50297">
    <property type="entry name" value="ANK_REP_REGION"/>
    <property type="match status" value="6"/>
</dbReference>
<dbReference type="InterPro" id="IPR040843">
    <property type="entry name" value="RAMA"/>
</dbReference>
<feature type="compositionally biased region" description="Basic and acidic residues" evidence="2">
    <location>
        <begin position="448"/>
        <end position="461"/>
    </location>
</feature>
<dbReference type="Pfam" id="PF18755">
    <property type="entry name" value="RAMA"/>
    <property type="match status" value="1"/>
</dbReference>
<feature type="repeat" description="ANK" evidence="1">
    <location>
        <begin position="589"/>
        <end position="621"/>
    </location>
</feature>
<dbReference type="RefSeq" id="XP_067171573.1">
    <property type="nucleotide sequence ID" value="XM_067315472.1"/>
</dbReference>
<feature type="repeat" description="ANK" evidence="1">
    <location>
        <begin position="523"/>
        <end position="555"/>
    </location>
</feature>
<feature type="region of interest" description="Disordered" evidence="2">
    <location>
        <begin position="296"/>
        <end position="321"/>
    </location>
</feature>
<feature type="region of interest" description="Disordered" evidence="2">
    <location>
        <begin position="873"/>
        <end position="892"/>
    </location>
</feature>
<dbReference type="InterPro" id="IPR036770">
    <property type="entry name" value="Ankyrin_rpt-contain_sf"/>
</dbReference>
<dbReference type="Proteomes" id="UP001652627">
    <property type="component" value="Chromosome Z"/>
</dbReference>
<dbReference type="Pfam" id="PF13637">
    <property type="entry name" value="Ank_4"/>
    <property type="match status" value="1"/>
</dbReference>
<proteinExistence type="predicted"/>
<reference evidence="5" key="1">
    <citation type="submission" date="2025-08" db="UniProtKB">
        <authorList>
            <consortium name="RefSeq"/>
        </authorList>
    </citation>
    <scope>IDENTIFICATION</scope>
    <source>
        <tissue evidence="5">Blood</tissue>
    </source>
</reference>
<feature type="repeat" description="ANK" evidence="1">
    <location>
        <begin position="1007"/>
        <end position="1039"/>
    </location>
</feature>
<feature type="repeat" description="ANK" evidence="1">
    <location>
        <begin position="1040"/>
        <end position="1072"/>
    </location>
</feature>
<dbReference type="SUPFAM" id="SSF48403">
    <property type="entry name" value="Ankyrin repeat"/>
    <property type="match status" value="2"/>
</dbReference>
<dbReference type="InterPro" id="IPR002110">
    <property type="entry name" value="Ankyrin_rpt"/>
</dbReference>
<name>A0ABM4G2Z1_9AVES</name>
<feature type="domain" description="RAMA" evidence="3">
    <location>
        <begin position="1522"/>
        <end position="1611"/>
    </location>
</feature>
<keyword evidence="4" id="KW-1185">Reference proteome</keyword>
<evidence type="ECO:0000313" key="4">
    <source>
        <dbReference type="Proteomes" id="UP001652627"/>
    </source>
</evidence>
<feature type="compositionally biased region" description="Basic and acidic residues" evidence="2">
    <location>
        <begin position="875"/>
        <end position="885"/>
    </location>
</feature>
<feature type="repeat" description="ANK" evidence="1">
    <location>
        <begin position="556"/>
        <end position="588"/>
    </location>
</feature>
<accession>A0ABM4G2Z1</accession>
<keyword evidence="1" id="KW-0040">ANK repeat</keyword>
<dbReference type="Gene3D" id="1.25.40.20">
    <property type="entry name" value="Ankyrin repeat-containing domain"/>
    <property type="match status" value="2"/>
</dbReference>
<dbReference type="SMART" id="SM00248">
    <property type="entry name" value="ANK"/>
    <property type="match status" value="6"/>
</dbReference>
<evidence type="ECO:0000259" key="3">
    <source>
        <dbReference type="Pfam" id="PF18755"/>
    </source>
</evidence>
<feature type="compositionally biased region" description="Low complexity" evidence="2">
    <location>
        <begin position="912"/>
        <end position="943"/>
    </location>
</feature>
<dbReference type="InterPro" id="IPR042334">
    <property type="entry name" value="ANKRD31"/>
</dbReference>
<sequence>MGERDGGWDSDSDETVVEGSVIESDVEGEELHGRRLSFVNKDVSLTTEVRIDEGAPSPEICFIHKVHDYPYTLKEEKQINPIPLETNAFDQSQSLLQSWINCPSFSENISESVFSLDAAVEGQQNNSVDIKVVGFLKDSEEKKLSDEGLSPETSLCLDAFLEELIMVPKEQTPQDIFPHVLEDCQRTSMTIIDTDNTVKERSLNNDTDLSLTSLGKIFMEAFSEQRIVTGEFEISDLLKPLSDSESPKTINPLHDMLECQGHALSIDALADEKSDALPAELVTALNSLSGSVVQPVTPEVPNKRQLSTEEEQLNSEPSIPQLDDDCTQLTDTFEPQLPTVQVEEIKAITGSTLPRTANEQLVGDPQREKEVISDYWIANSHEKPAGEGSSHSVETDLCAETTKATSRRARQLRETSSRKCRDGVSSCHQILQETQQRISHNGNTTRNKAKDFEKIQKSTSKDKQDLETNICHGMITLNGNRKAEQTRRSERIKKKIRQEASIRNSVNPIFPISLSRINRKNIFGETLLHKAVADEDVDLVCNIIKAGGNVNAQDYAGWTALHEASVEGLYRIANELLKAGADVNARGSEQITPLQDAVKEGHYELAELLLWYGADPLLKDEMGRCALEEASDQSMRKLLKSYIAKSRRDSEEISAGEDAESMLSAQSLEDTNLHQISLQINESESSCANLSGSDSTDILQQTIANEMQNIYTNVSEEGTNCTEQTLQTNTETLLAHELLAATNGESVSKSPINCISAVLSAVEQKAQQPEEGRRLLLNAEESTEGFLTETAENASSSESGSTALQLHEKEALQIERKKQDLQETNQKADLHFGINADKKSPYSSQIMQNTEQETSQKTDALFYEGVFAEITQTEGTEKNKEERNAKSNVLSQFTETEAIQTKRVKLDPQETSQKTDLCSSSSKSKLSLNQSQFSQGSKQQTSKKSGERLSSRKDAVVLHVAYNTRAWTKKRNAKGENQLHIAAKRGDLSLVKTLISSGICVNEKDNAGWTAIHEASERGFTEVILELLKAGANINSRSLDGTLPIHYAVSGNYLEAVRILLQHGANPHERDDSGETALDKACDDEMKELLKSYGAIDSGLSLKTTGLTERKYNHPTRSRRSKLICYDCYKNDDAALVPQREKYSASVAAIQVTEQKQKELLLLELRTSKDADAYIQKLSQIQDTLNEMLAKQKTERDALAKKYRASVESFKKGALREQLVKLASRQKSLLIVAQNQKELVQKIQNYRKEKQVYSAHSKKQISDAVICYGNGKGQDLTADKIMCPDVVTFSTGPGASMPNGNRVEAHLSLENRFSAQECSQHPNSCLAETGANKESIRSKEVSDHALVSENRVREYPFDNMSKLTNAVEVVTLPSEPTVSTTETKCLQQKDIDCVAIAEQGNKSLNPPSVTNTLNISEAQSAVVSNNVCQSTSGCERVLAAEDLHRYVNKKDAFQQQQEIVSTSIENLPNTPQQMIFQSSVESFNVNSMLTSLVSNTDYSINFNQKSSSQSCSNQEYEQKQLKYRRNNRKKLQLIDLLELGRIKPGENVLEFKIQEFSHKATLLEDGKIKTSNRRILQNPVQWVKELLGSDISVTWKYVWNKVTYLGTQLSKFLVEEVSVSNDLELPSQQREPVGSSVQFNSLENLIHFLLFNEIVIVHKDEFLPCHIMEKHWNFYKECEDFGF</sequence>
<organism evidence="4 5">
    <name type="scientific">Apteryx mantelli</name>
    <name type="common">North Island brown kiwi</name>
    <dbReference type="NCBI Taxonomy" id="2696672"/>
    <lineage>
        <taxon>Eukaryota</taxon>
        <taxon>Metazoa</taxon>
        <taxon>Chordata</taxon>
        <taxon>Craniata</taxon>
        <taxon>Vertebrata</taxon>
        <taxon>Euteleostomi</taxon>
        <taxon>Archelosauria</taxon>
        <taxon>Archosauria</taxon>
        <taxon>Dinosauria</taxon>
        <taxon>Saurischia</taxon>
        <taxon>Theropoda</taxon>
        <taxon>Coelurosauria</taxon>
        <taxon>Aves</taxon>
        <taxon>Palaeognathae</taxon>
        <taxon>Apterygiformes</taxon>
        <taxon>Apterygidae</taxon>
        <taxon>Apteryx</taxon>
    </lineage>
</organism>
<dbReference type="PANTHER" id="PTHR24176">
    <property type="entry name" value="ANKYRIN REPEAT DOMAIN-CONTAINING PROTEIN 31-RELATED"/>
    <property type="match status" value="1"/>
</dbReference>
<feature type="repeat" description="ANK" evidence="1">
    <location>
        <begin position="974"/>
        <end position="1006"/>
    </location>
</feature>
<feature type="region of interest" description="Disordered" evidence="2">
    <location>
        <begin position="439"/>
        <end position="461"/>
    </location>
</feature>
<gene>
    <name evidence="5" type="primary">ANKRD31</name>
</gene>